<feature type="domain" description="O-methyltransferase dimerisation" evidence="1">
    <location>
        <begin position="64"/>
        <end position="135"/>
    </location>
</feature>
<dbReference type="GO" id="GO:0046983">
    <property type="term" value="F:protein dimerization activity"/>
    <property type="evidence" value="ECO:0007669"/>
    <property type="project" value="InterPro"/>
</dbReference>
<dbReference type="InterPro" id="IPR012967">
    <property type="entry name" value="COMT_dimerisation"/>
</dbReference>
<dbReference type="Pfam" id="PF08100">
    <property type="entry name" value="Dimerisation"/>
    <property type="match status" value="1"/>
</dbReference>
<accession>A0A6A6D7W4</accession>
<organism evidence="2 3">
    <name type="scientific">Zasmidium cellare ATCC 36951</name>
    <dbReference type="NCBI Taxonomy" id="1080233"/>
    <lineage>
        <taxon>Eukaryota</taxon>
        <taxon>Fungi</taxon>
        <taxon>Dikarya</taxon>
        <taxon>Ascomycota</taxon>
        <taxon>Pezizomycotina</taxon>
        <taxon>Dothideomycetes</taxon>
        <taxon>Dothideomycetidae</taxon>
        <taxon>Mycosphaerellales</taxon>
        <taxon>Mycosphaerellaceae</taxon>
        <taxon>Zasmidium</taxon>
    </lineage>
</organism>
<sequence length="160" mass="16907">MAGALSPTDAESLRGLVAGVSEAVEARIRGEESAGEQVRRVTQAVQIAGMGAPEYWLSQLLQPLKSVCISMAQEMKLLPLVKEQGTKCISAEDMAKQTGYDALLISRVMRTLTNVGLCEEAGHNTYRSSQVSQIVASTGGMAGVKVACLSAISGRPKCFC</sequence>
<evidence type="ECO:0000313" key="3">
    <source>
        <dbReference type="Proteomes" id="UP000799537"/>
    </source>
</evidence>
<dbReference type="EMBL" id="ML993579">
    <property type="protein sequence ID" value="KAF2174279.1"/>
    <property type="molecule type" value="Genomic_DNA"/>
</dbReference>
<dbReference type="GeneID" id="54556935"/>
<name>A0A6A6D7W4_ZASCE</name>
<protein>
    <recommendedName>
        <fullName evidence="1">O-methyltransferase dimerisation domain-containing protein</fullName>
    </recommendedName>
</protein>
<reference evidence="2" key="1">
    <citation type="journal article" date="2020" name="Stud. Mycol.">
        <title>101 Dothideomycetes genomes: a test case for predicting lifestyles and emergence of pathogens.</title>
        <authorList>
            <person name="Haridas S."/>
            <person name="Albert R."/>
            <person name="Binder M."/>
            <person name="Bloem J."/>
            <person name="Labutti K."/>
            <person name="Salamov A."/>
            <person name="Andreopoulos B."/>
            <person name="Baker S."/>
            <person name="Barry K."/>
            <person name="Bills G."/>
            <person name="Bluhm B."/>
            <person name="Cannon C."/>
            <person name="Castanera R."/>
            <person name="Culley D."/>
            <person name="Daum C."/>
            <person name="Ezra D."/>
            <person name="Gonzalez J."/>
            <person name="Henrissat B."/>
            <person name="Kuo A."/>
            <person name="Liang C."/>
            <person name="Lipzen A."/>
            <person name="Lutzoni F."/>
            <person name="Magnuson J."/>
            <person name="Mondo S."/>
            <person name="Nolan M."/>
            <person name="Ohm R."/>
            <person name="Pangilinan J."/>
            <person name="Park H.-J."/>
            <person name="Ramirez L."/>
            <person name="Alfaro M."/>
            <person name="Sun H."/>
            <person name="Tritt A."/>
            <person name="Yoshinaga Y."/>
            <person name="Zwiers L.-H."/>
            <person name="Turgeon B."/>
            <person name="Goodwin S."/>
            <person name="Spatafora J."/>
            <person name="Crous P."/>
            <person name="Grigoriev I."/>
        </authorList>
    </citation>
    <scope>NUCLEOTIDE SEQUENCE</scope>
    <source>
        <strain evidence="2">ATCC 36951</strain>
    </source>
</reference>
<dbReference type="SUPFAM" id="SSF46785">
    <property type="entry name" value="Winged helix' DNA-binding domain"/>
    <property type="match status" value="1"/>
</dbReference>
<dbReference type="RefSeq" id="XP_033675168.1">
    <property type="nucleotide sequence ID" value="XM_033803663.1"/>
</dbReference>
<gene>
    <name evidence="2" type="ORF">M409DRAFT_16543</name>
</gene>
<dbReference type="OrthoDB" id="1535081at2759"/>
<evidence type="ECO:0000313" key="2">
    <source>
        <dbReference type="EMBL" id="KAF2174279.1"/>
    </source>
</evidence>
<dbReference type="AlphaFoldDB" id="A0A6A6D7W4"/>
<dbReference type="Proteomes" id="UP000799537">
    <property type="component" value="Unassembled WGS sequence"/>
</dbReference>
<dbReference type="InterPro" id="IPR036390">
    <property type="entry name" value="WH_DNA-bd_sf"/>
</dbReference>
<keyword evidence="3" id="KW-1185">Reference proteome</keyword>
<evidence type="ECO:0000259" key="1">
    <source>
        <dbReference type="Pfam" id="PF08100"/>
    </source>
</evidence>
<dbReference type="InterPro" id="IPR036388">
    <property type="entry name" value="WH-like_DNA-bd_sf"/>
</dbReference>
<proteinExistence type="predicted"/>
<dbReference type="Gene3D" id="1.10.10.10">
    <property type="entry name" value="Winged helix-like DNA-binding domain superfamily/Winged helix DNA-binding domain"/>
    <property type="match status" value="1"/>
</dbReference>